<dbReference type="Proteomes" id="UP001056425">
    <property type="component" value="Chromosome"/>
</dbReference>
<feature type="transmembrane region" description="Helical" evidence="1">
    <location>
        <begin position="36"/>
        <end position="53"/>
    </location>
</feature>
<keyword evidence="3" id="KW-1185">Reference proteome</keyword>
<keyword evidence="1" id="KW-0812">Transmembrane</keyword>
<feature type="transmembrane region" description="Helical" evidence="1">
    <location>
        <begin position="96"/>
        <end position="116"/>
    </location>
</feature>
<reference evidence="2 3" key="1">
    <citation type="submission" date="2021-08" db="EMBL/GenBank/DDBJ databases">
        <title>Thermococcus onnuriiensis IOH2.</title>
        <authorList>
            <person name="Park Y.-J."/>
        </authorList>
    </citation>
    <scope>NUCLEOTIDE SEQUENCE [LARGE SCALE GENOMIC DNA]</scope>
    <source>
        <strain evidence="2 3">IOH2</strain>
    </source>
</reference>
<organism evidence="2 3">
    <name type="scientific">Thermococcus argininiproducens</name>
    <dbReference type="NCBI Taxonomy" id="2866384"/>
    <lineage>
        <taxon>Archaea</taxon>
        <taxon>Methanobacteriati</taxon>
        <taxon>Methanobacteriota</taxon>
        <taxon>Thermococci</taxon>
        <taxon>Thermococcales</taxon>
        <taxon>Thermococcaceae</taxon>
        <taxon>Thermococcus</taxon>
    </lineage>
</organism>
<accession>A0A9E7M9W6</accession>
<dbReference type="GeneID" id="72776907"/>
<dbReference type="EMBL" id="CP080572">
    <property type="protein sequence ID" value="USH00122.1"/>
    <property type="molecule type" value="Genomic_DNA"/>
</dbReference>
<keyword evidence="1" id="KW-0472">Membrane</keyword>
<sequence>MEPFQLHAIVQISALLSFILAIYYARMHRLQTHHRFIYMGVALLTVGIAYMVYNVRGFPSIHGKVGFFVYFYVLFTALSGRLFFAKKITRNQHKFLAITAVTLLVLQILFALYNFVF</sequence>
<evidence type="ECO:0000313" key="3">
    <source>
        <dbReference type="Proteomes" id="UP001056425"/>
    </source>
</evidence>
<dbReference type="RefSeq" id="WP_251949408.1">
    <property type="nucleotide sequence ID" value="NZ_CP080572.1"/>
</dbReference>
<keyword evidence="1" id="KW-1133">Transmembrane helix</keyword>
<gene>
    <name evidence="2" type="ORF">K1720_01150</name>
</gene>
<feature type="transmembrane region" description="Helical" evidence="1">
    <location>
        <begin position="65"/>
        <end position="84"/>
    </location>
</feature>
<feature type="transmembrane region" description="Helical" evidence="1">
    <location>
        <begin position="6"/>
        <end position="24"/>
    </location>
</feature>
<dbReference type="AlphaFoldDB" id="A0A9E7M9W6"/>
<evidence type="ECO:0000256" key="1">
    <source>
        <dbReference type="SAM" id="Phobius"/>
    </source>
</evidence>
<evidence type="ECO:0000313" key="2">
    <source>
        <dbReference type="EMBL" id="USH00122.1"/>
    </source>
</evidence>
<name>A0A9E7M9W6_9EURY</name>
<protein>
    <recommendedName>
        <fullName evidence="4">Cytochrome b561 domain-containing protein</fullName>
    </recommendedName>
</protein>
<dbReference type="KEGG" id="thei:K1720_01150"/>
<proteinExistence type="predicted"/>
<evidence type="ECO:0008006" key="4">
    <source>
        <dbReference type="Google" id="ProtNLM"/>
    </source>
</evidence>